<reference evidence="1 2" key="1">
    <citation type="submission" date="2018-06" db="EMBL/GenBank/DDBJ databases">
        <title>Extensive metabolic versatility and redundancy in microbially diverse, dynamic hydrothermal sediments.</title>
        <authorList>
            <person name="Dombrowski N."/>
            <person name="Teske A."/>
            <person name="Baker B.J."/>
        </authorList>
    </citation>
    <scope>NUCLEOTIDE SEQUENCE [LARGE SCALE GENOMIC DNA]</scope>
    <source>
        <strain evidence="1">B3_G15</strain>
    </source>
</reference>
<organism evidence="1 2">
    <name type="scientific">Aerophobetes bacterium</name>
    <dbReference type="NCBI Taxonomy" id="2030807"/>
    <lineage>
        <taxon>Bacteria</taxon>
        <taxon>Candidatus Aerophobota</taxon>
    </lineage>
</organism>
<sequence length="71" mass="8887">MIKSEEIFVLFSKFVLLFQRFQHTYLTGCLFCFKKLRWALFQKILTEFYKFFVERSFLFYLHFTCCFYLSC</sequence>
<evidence type="ECO:0000313" key="2">
    <source>
        <dbReference type="Proteomes" id="UP000280417"/>
    </source>
</evidence>
<gene>
    <name evidence="1" type="ORF">DRJ04_04995</name>
</gene>
<evidence type="ECO:0000313" key="1">
    <source>
        <dbReference type="EMBL" id="RLE13082.1"/>
    </source>
</evidence>
<proteinExistence type="predicted"/>
<name>A0A662DFZ5_UNCAE</name>
<comment type="caution">
    <text evidence="1">The sequence shown here is derived from an EMBL/GenBank/DDBJ whole genome shotgun (WGS) entry which is preliminary data.</text>
</comment>
<dbReference type="Proteomes" id="UP000280417">
    <property type="component" value="Unassembled WGS sequence"/>
</dbReference>
<accession>A0A662DFZ5</accession>
<protein>
    <submittedName>
        <fullName evidence="1">Uncharacterized protein</fullName>
    </submittedName>
</protein>
<dbReference type="EMBL" id="QMQA01000118">
    <property type="protein sequence ID" value="RLE13082.1"/>
    <property type="molecule type" value="Genomic_DNA"/>
</dbReference>
<dbReference type="AlphaFoldDB" id="A0A662DFZ5"/>